<reference evidence="6 7" key="1">
    <citation type="submission" date="2019-05" db="EMBL/GenBank/DDBJ databases">
        <title>Draft genome sequence of Actinomadura geliboluensis A8036.</title>
        <authorList>
            <person name="Saricaoglu S."/>
            <person name="Isik K."/>
        </authorList>
    </citation>
    <scope>NUCLEOTIDE SEQUENCE [LARGE SCALE GENOMIC DNA]</scope>
    <source>
        <strain evidence="6 7">A8036</strain>
    </source>
</reference>
<dbReference type="FunFam" id="3.40.50.300:FF:000032">
    <property type="entry name" value="Export ABC transporter ATP-binding protein"/>
    <property type="match status" value="1"/>
</dbReference>
<dbReference type="SUPFAM" id="SSF52540">
    <property type="entry name" value="P-loop containing nucleoside triphosphate hydrolases"/>
    <property type="match status" value="1"/>
</dbReference>
<evidence type="ECO:0000256" key="2">
    <source>
        <dbReference type="ARBA" id="ARBA00022741"/>
    </source>
</evidence>
<dbReference type="PANTHER" id="PTHR24220:SF686">
    <property type="entry name" value="BLL7988 PROTEIN"/>
    <property type="match status" value="1"/>
</dbReference>
<dbReference type="PROSITE" id="PS00211">
    <property type="entry name" value="ABC_TRANSPORTER_1"/>
    <property type="match status" value="1"/>
</dbReference>
<dbReference type="GO" id="GO:0005886">
    <property type="term" value="C:plasma membrane"/>
    <property type="evidence" value="ECO:0007669"/>
    <property type="project" value="TreeGrafter"/>
</dbReference>
<dbReference type="GO" id="GO:0098796">
    <property type="term" value="C:membrane protein complex"/>
    <property type="evidence" value="ECO:0007669"/>
    <property type="project" value="UniProtKB-ARBA"/>
</dbReference>
<keyword evidence="2" id="KW-0547">Nucleotide-binding</keyword>
<dbReference type="Proteomes" id="UP000305238">
    <property type="component" value="Unassembled WGS sequence"/>
</dbReference>
<dbReference type="InterPro" id="IPR003593">
    <property type="entry name" value="AAA+_ATPase"/>
</dbReference>
<keyword evidence="7" id="KW-1185">Reference proteome</keyword>
<dbReference type="PROSITE" id="PS50893">
    <property type="entry name" value="ABC_TRANSPORTER_2"/>
    <property type="match status" value="1"/>
</dbReference>
<dbReference type="InterPro" id="IPR027417">
    <property type="entry name" value="P-loop_NTPase"/>
</dbReference>
<dbReference type="GO" id="GO:0005524">
    <property type="term" value="F:ATP binding"/>
    <property type="evidence" value="ECO:0007669"/>
    <property type="project" value="UniProtKB-KW"/>
</dbReference>
<dbReference type="InterPro" id="IPR017911">
    <property type="entry name" value="MacB-like_ATP-bd"/>
</dbReference>
<dbReference type="Gene3D" id="3.40.50.300">
    <property type="entry name" value="P-loop containing nucleotide triphosphate hydrolases"/>
    <property type="match status" value="1"/>
</dbReference>
<name>A0A5S4G0J8_9ACTN</name>
<protein>
    <submittedName>
        <fullName evidence="6">ABC transporter ATP-binding protein</fullName>
    </submittedName>
</protein>
<feature type="domain" description="ABC transporter" evidence="5">
    <location>
        <begin position="25"/>
        <end position="253"/>
    </location>
</feature>
<sequence>MTRHASEPAPARGAGTARADAPPAVLLRGAGKTYGTGHAAVHALREADLEVKQGEFAVLLGPSGSGKTTLLNLIGGIEPATAGEVVAGGRDISRLGEDGRTAYRRDTVGFVFQFFNLVPSLTALENVRLVAELTGRGDRERAEAALAAVGLAERAGHFPAQLSGGEQQRVAIARAIAKDPALLLCDEPTGALDLETGRGVLRVLKDLNAEGRTVLVVTHNAAIAAIAHRVVRMRSGRIVEVTANDAPAGADEVTW</sequence>
<proteinExistence type="predicted"/>
<dbReference type="InterPro" id="IPR017871">
    <property type="entry name" value="ABC_transporter-like_CS"/>
</dbReference>
<dbReference type="GO" id="GO:0022857">
    <property type="term" value="F:transmembrane transporter activity"/>
    <property type="evidence" value="ECO:0007669"/>
    <property type="project" value="TreeGrafter"/>
</dbReference>
<dbReference type="PANTHER" id="PTHR24220">
    <property type="entry name" value="IMPORT ATP-BINDING PROTEIN"/>
    <property type="match status" value="1"/>
</dbReference>
<dbReference type="EMBL" id="VCKZ01000553">
    <property type="protein sequence ID" value="TMR26513.1"/>
    <property type="molecule type" value="Genomic_DNA"/>
</dbReference>
<accession>A0A5S4G0J8</accession>
<dbReference type="SMART" id="SM00382">
    <property type="entry name" value="AAA"/>
    <property type="match status" value="1"/>
</dbReference>
<dbReference type="InterPro" id="IPR015854">
    <property type="entry name" value="ABC_transpr_LolD-like"/>
</dbReference>
<dbReference type="InterPro" id="IPR003439">
    <property type="entry name" value="ABC_transporter-like_ATP-bd"/>
</dbReference>
<evidence type="ECO:0000313" key="6">
    <source>
        <dbReference type="EMBL" id="TMR26513.1"/>
    </source>
</evidence>
<evidence type="ECO:0000313" key="7">
    <source>
        <dbReference type="Proteomes" id="UP000305238"/>
    </source>
</evidence>
<dbReference type="RefSeq" id="WP_138641887.1">
    <property type="nucleotide sequence ID" value="NZ_VCKZ01000553.1"/>
</dbReference>
<dbReference type="Pfam" id="PF00005">
    <property type="entry name" value="ABC_tran"/>
    <property type="match status" value="1"/>
</dbReference>
<evidence type="ECO:0000256" key="3">
    <source>
        <dbReference type="ARBA" id="ARBA00022840"/>
    </source>
</evidence>
<evidence type="ECO:0000256" key="1">
    <source>
        <dbReference type="ARBA" id="ARBA00022448"/>
    </source>
</evidence>
<feature type="region of interest" description="Disordered" evidence="4">
    <location>
        <begin position="1"/>
        <end position="22"/>
    </location>
</feature>
<feature type="compositionally biased region" description="Low complexity" evidence="4">
    <location>
        <begin position="8"/>
        <end position="22"/>
    </location>
</feature>
<evidence type="ECO:0000256" key="4">
    <source>
        <dbReference type="SAM" id="MobiDB-lite"/>
    </source>
</evidence>
<dbReference type="AlphaFoldDB" id="A0A5S4G0J8"/>
<dbReference type="CDD" id="cd03255">
    <property type="entry name" value="ABC_MJ0796_LolCDE_FtsE"/>
    <property type="match status" value="1"/>
</dbReference>
<dbReference type="OrthoDB" id="3266715at2"/>
<gene>
    <name evidence="6" type="ORF">ETD96_41085</name>
</gene>
<evidence type="ECO:0000259" key="5">
    <source>
        <dbReference type="PROSITE" id="PS50893"/>
    </source>
</evidence>
<keyword evidence="1" id="KW-0813">Transport</keyword>
<comment type="caution">
    <text evidence="6">The sequence shown here is derived from an EMBL/GenBank/DDBJ whole genome shotgun (WGS) entry which is preliminary data.</text>
</comment>
<dbReference type="GO" id="GO:0016887">
    <property type="term" value="F:ATP hydrolysis activity"/>
    <property type="evidence" value="ECO:0007669"/>
    <property type="project" value="InterPro"/>
</dbReference>
<organism evidence="6 7">
    <name type="scientific">Actinomadura geliboluensis</name>
    <dbReference type="NCBI Taxonomy" id="882440"/>
    <lineage>
        <taxon>Bacteria</taxon>
        <taxon>Bacillati</taxon>
        <taxon>Actinomycetota</taxon>
        <taxon>Actinomycetes</taxon>
        <taxon>Streptosporangiales</taxon>
        <taxon>Thermomonosporaceae</taxon>
        <taxon>Actinomadura</taxon>
    </lineage>
</organism>
<keyword evidence="3 6" id="KW-0067">ATP-binding</keyword>